<evidence type="ECO:0000256" key="8">
    <source>
        <dbReference type="ARBA" id="ARBA00068193"/>
    </source>
</evidence>
<evidence type="ECO:0000259" key="11">
    <source>
        <dbReference type="Pfam" id="PF02879"/>
    </source>
</evidence>
<dbReference type="Pfam" id="PF02880">
    <property type="entry name" value="PGM_PMM_III"/>
    <property type="match status" value="1"/>
</dbReference>
<keyword evidence="6" id="KW-0413">Isomerase</keyword>
<dbReference type="InterPro" id="IPR006352">
    <property type="entry name" value="GlmM_bact"/>
</dbReference>
<dbReference type="CDD" id="cd05802">
    <property type="entry name" value="GlmM"/>
    <property type="match status" value="1"/>
</dbReference>
<reference evidence="13 14" key="1">
    <citation type="journal article" date="2009" name="Appl. Environ. Microbiol.">
        <title>Genomic analysis of 'Elusimicrobium minutum,' the first cultivated representative of the phylum 'Elusimicrobia' (formerly termite group 1).</title>
        <authorList>
            <person name="Herlemann D.P.R."/>
            <person name="Geissinger O."/>
            <person name="Ikeda-Ohtsubo W."/>
            <person name="Kunin V."/>
            <person name="Sun H."/>
            <person name="Lapidus A."/>
            <person name="Hugenholtz P."/>
            <person name="Brune A."/>
        </authorList>
    </citation>
    <scope>NUCLEOTIDE SEQUENCE [LARGE SCALE GENOMIC DNA]</scope>
    <source>
        <strain evidence="13 14">Pei191</strain>
    </source>
</reference>
<feature type="domain" description="Alpha-D-phosphohexomutase alpha/beta/alpha" evidence="10">
    <location>
        <begin position="2"/>
        <end position="137"/>
    </location>
</feature>
<dbReference type="Gene3D" id="3.40.120.10">
    <property type="entry name" value="Alpha-D-Glucose-1,6-Bisphosphate, subunit A, domain 3"/>
    <property type="match status" value="3"/>
</dbReference>
<dbReference type="Gene3D" id="3.30.310.50">
    <property type="entry name" value="Alpha-D-phosphohexomutase, C-terminal domain"/>
    <property type="match status" value="1"/>
</dbReference>
<dbReference type="GO" id="GO:0004615">
    <property type="term" value="F:phosphomannomutase activity"/>
    <property type="evidence" value="ECO:0007669"/>
    <property type="project" value="TreeGrafter"/>
</dbReference>
<dbReference type="PANTHER" id="PTHR42946:SF1">
    <property type="entry name" value="PHOSPHOGLUCOMUTASE (ALPHA-D-GLUCOSE-1,6-BISPHOSPHATE-DEPENDENT)"/>
    <property type="match status" value="1"/>
</dbReference>
<comment type="similarity">
    <text evidence="2">Belongs to the phosphohexose mutase family.</text>
</comment>
<accession>B2KEC5</accession>
<gene>
    <name evidence="13" type="ordered locus">Emin_1321</name>
</gene>
<evidence type="ECO:0000256" key="4">
    <source>
        <dbReference type="ARBA" id="ARBA00022723"/>
    </source>
</evidence>
<dbReference type="FunFam" id="3.40.120.10:FF:000002">
    <property type="entry name" value="Phosphoglucosamine mutase"/>
    <property type="match status" value="1"/>
</dbReference>
<keyword evidence="14" id="KW-1185">Reference proteome</keyword>
<dbReference type="InterPro" id="IPR005845">
    <property type="entry name" value="A-D-PHexomutase_a/b/a-II"/>
</dbReference>
<dbReference type="InterPro" id="IPR016055">
    <property type="entry name" value="A-D-PHexomutase_a/b/a-I/II/III"/>
</dbReference>
<evidence type="ECO:0000313" key="14">
    <source>
        <dbReference type="Proteomes" id="UP000001029"/>
    </source>
</evidence>
<protein>
    <recommendedName>
        <fullName evidence="8">Phosphoglucosamine mutase</fullName>
        <ecNumber evidence="7">5.4.2.10</ecNumber>
    </recommendedName>
</protein>
<sequence>MKYFGTDGVRAVAGEFPLVQEFVEKLGYAAGLFAVKNNKNLKKKVLVAEDSRASGPMLMSYLAKGLNAAGFTVVSVGIAPTPAVSCLVQKLGFDFGAVISASHNPAEFNGIKFFDYDGKKMNEKEEEEIEIILDSITTRPSSDGEFIYDETLMLDYQNFLVNTVPQNLFKGVKIVLDCANGATSKIAPRVFEALGADLVVLANKPNGKNINDNVGALHTETMQKEVVLNGAFCGFSFDGDGDRVIASDEKGRQLDGDHIISASAVELKKAGKLKSGKIVLTIMANLGMINFLKANGIETILTGVGDKYVSEALEKDNLTIGGETSGHIIFNEISPTGDGILAALQIAASALESRKKMSVFHDLWSKYPSVLSAVKVSQKVPLEEIDGFNDLTKELEENFKGKGRIIVRYSGTEPKLRILVEGEDKDLVSSVAFKLETHFKERVK</sequence>
<evidence type="ECO:0000259" key="10">
    <source>
        <dbReference type="Pfam" id="PF02878"/>
    </source>
</evidence>
<dbReference type="GO" id="GO:0005975">
    <property type="term" value="P:carbohydrate metabolic process"/>
    <property type="evidence" value="ECO:0007669"/>
    <property type="project" value="InterPro"/>
</dbReference>
<dbReference type="Pfam" id="PF00408">
    <property type="entry name" value="PGM_PMM_IV"/>
    <property type="match status" value="1"/>
</dbReference>
<comment type="cofactor">
    <cofactor evidence="1">
        <name>Mg(2+)</name>
        <dbReference type="ChEBI" id="CHEBI:18420"/>
    </cofactor>
</comment>
<dbReference type="InterPro" id="IPR036900">
    <property type="entry name" value="A-D-PHexomutase_C_sf"/>
</dbReference>
<dbReference type="RefSeq" id="WP_012415486.1">
    <property type="nucleotide sequence ID" value="NC_010644.1"/>
</dbReference>
<keyword evidence="4" id="KW-0479">Metal-binding</keyword>
<proteinExistence type="inferred from homology"/>
<organism evidence="13 14">
    <name type="scientific">Elusimicrobium minutum (strain Pei191)</name>
    <dbReference type="NCBI Taxonomy" id="445932"/>
    <lineage>
        <taxon>Bacteria</taxon>
        <taxon>Pseudomonadati</taxon>
        <taxon>Elusimicrobiota</taxon>
        <taxon>Elusimicrobia</taxon>
        <taxon>Elusimicrobiales</taxon>
        <taxon>Elusimicrobiaceae</taxon>
        <taxon>Elusimicrobium</taxon>
    </lineage>
</organism>
<evidence type="ECO:0000256" key="3">
    <source>
        <dbReference type="ARBA" id="ARBA00022553"/>
    </source>
</evidence>
<dbReference type="PRINTS" id="PR00509">
    <property type="entry name" value="PGMPMM"/>
</dbReference>
<evidence type="ECO:0000259" key="9">
    <source>
        <dbReference type="Pfam" id="PF00408"/>
    </source>
</evidence>
<dbReference type="FunFam" id="3.40.120.10:FF:000001">
    <property type="entry name" value="Phosphoglucosamine mutase"/>
    <property type="match status" value="1"/>
</dbReference>
<dbReference type="InterPro" id="IPR005841">
    <property type="entry name" value="Alpha-D-phosphohexomutase_SF"/>
</dbReference>
<dbReference type="HOGENOM" id="CLU_016950_7_0_0"/>
<feature type="domain" description="Alpha-D-phosphohexomutase alpha/beta/alpha" evidence="11">
    <location>
        <begin position="156"/>
        <end position="251"/>
    </location>
</feature>
<dbReference type="InterPro" id="IPR005844">
    <property type="entry name" value="A-D-PHexomutase_a/b/a-I"/>
</dbReference>
<dbReference type="GO" id="GO:0009252">
    <property type="term" value="P:peptidoglycan biosynthetic process"/>
    <property type="evidence" value="ECO:0007669"/>
    <property type="project" value="TreeGrafter"/>
</dbReference>
<feature type="domain" description="Alpha-D-phosphohexomutase C-terminal" evidence="9">
    <location>
        <begin position="373"/>
        <end position="432"/>
    </location>
</feature>
<evidence type="ECO:0000256" key="2">
    <source>
        <dbReference type="ARBA" id="ARBA00010231"/>
    </source>
</evidence>
<evidence type="ECO:0000256" key="5">
    <source>
        <dbReference type="ARBA" id="ARBA00022842"/>
    </source>
</evidence>
<dbReference type="InterPro" id="IPR005843">
    <property type="entry name" value="A-D-PHexomutase_C"/>
</dbReference>
<feature type="domain" description="Alpha-D-phosphohexomutase alpha/beta/alpha" evidence="12">
    <location>
        <begin position="255"/>
        <end position="367"/>
    </location>
</feature>
<dbReference type="PANTHER" id="PTHR42946">
    <property type="entry name" value="PHOSPHOHEXOSE MUTASE"/>
    <property type="match status" value="1"/>
</dbReference>
<dbReference type="AlphaFoldDB" id="B2KEC5"/>
<dbReference type="GO" id="GO:0008966">
    <property type="term" value="F:phosphoglucosamine mutase activity"/>
    <property type="evidence" value="ECO:0007669"/>
    <property type="project" value="UniProtKB-EC"/>
</dbReference>
<evidence type="ECO:0000256" key="7">
    <source>
        <dbReference type="ARBA" id="ARBA00066330"/>
    </source>
</evidence>
<dbReference type="EC" id="5.4.2.10" evidence="7"/>
<keyword evidence="5" id="KW-0460">Magnesium</keyword>
<dbReference type="SUPFAM" id="SSF55957">
    <property type="entry name" value="Phosphoglucomutase, C-terminal domain"/>
    <property type="match status" value="1"/>
</dbReference>
<name>B2KEC5_ELUMP</name>
<dbReference type="Pfam" id="PF02879">
    <property type="entry name" value="PGM_PMM_II"/>
    <property type="match status" value="1"/>
</dbReference>
<evidence type="ECO:0000256" key="6">
    <source>
        <dbReference type="ARBA" id="ARBA00023235"/>
    </source>
</evidence>
<dbReference type="GO" id="GO:0000287">
    <property type="term" value="F:magnesium ion binding"/>
    <property type="evidence" value="ECO:0007669"/>
    <property type="project" value="InterPro"/>
</dbReference>
<keyword evidence="3" id="KW-0597">Phosphoprotein</keyword>
<dbReference type="Proteomes" id="UP000001029">
    <property type="component" value="Chromosome"/>
</dbReference>
<evidence type="ECO:0000313" key="13">
    <source>
        <dbReference type="EMBL" id="ACC98871.1"/>
    </source>
</evidence>
<evidence type="ECO:0000259" key="12">
    <source>
        <dbReference type="Pfam" id="PF02880"/>
    </source>
</evidence>
<dbReference type="GO" id="GO:0006048">
    <property type="term" value="P:UDP-N-acetylglucosamine biosynthetic process"/>
    <property type="evidence" value="ECO:0007669"/>
    <property type="project" value="TreeGrafter"/>
</dbReference>
<dbReference type="Pfam" id="PF02878">
    <property type="entry name" value="PGM_PMM_I"/>
    <property type="match status" value="1"/>
</dbReference>
<dbReference type="EMBL" id="CP001055">
    <property type="protein sequence ID" value="ACC98871.1"/>
    <property type="molecule type" value="Genomic_DNA"/>
</dbReference>
<dbReference type="InterPro" id="IPR050060">
    <property type="entry name" value="Phosphoglucosamine_mutase"/>
</dbReference>
<dbReference type="STRING" id="445932.Emin_1321"/>
<dbReference type="OrthoDB" id="9806956at2"/>
<dbReference type="GO" id="GO:0005829">
    <property type="term" value="C:cytosol"/>
    <property type="evidence" value="ECO:0007669"/>
    <property type="project" value="TreeGrafter"/>
</dbReference>
<dbReference type="SUPFAM" id="SSF53738">
    <property type="entry name" value="Phosphoglucomutase, first 3 domains"/>
    <property type="match status" value="3"/>
</dbReference>
<dbReference type="NCBIfam" id="TIGR01455">
    <property type="entry name" value="glmM"/>
    <property type="match status" value="1"/>
</dbReference>
<dbReference type="KEGG" id="emi:Emin_1321"/>
<evidence type="ECO:0000256" key="1">
    <source>
        <dbReference type="ARBA" id="ARBA00001946"/>
    </source>
</evidence>
<dbReference type="InterPro" id="IPR005846">
    <property type="entry name" value="A-D-PHexomutase_a/b/a-III"/>
</dbReference>